<dbReference type="PRINTS" id="PR00335">
    <property type="entry name" value="KUPTAKETRKA"/>
</dbReference>
<keyword evidence="2" id="KW-0813">Transport</keyword>
<dbReference type="PROSITE" id="PS51201">
    <property type="entry name" value="RCK_N"/>
    <property type="match status" value="1"/>
</dbReference>
<proteinExistence type="predicted"/>
<dbReference type="PANTHER" id="PTHR43833">
    <property type="entry name" value="POTASSIUM CHANNEL PROTEIN 2-RELATED-RELATED"/>
    <property type="match status" value="1"/>
</dbReference>
<reference evidence="9" key="1">
    <citation type="submission" date="2019-08" db="EMBL/GenBank/DDBJ databases">
        <title>Genomic characterization of a novel candidate phylum (ARYD3) from a high temperature, high salinity tertiary oil reservoir in north central Oklahoma, USA.</title>
        <authorList>
            <person name="Youssef N.H."/>
            <person name="Yadav A."/>
            <person name="Elshahed M.S."/>
        </authorList>
    </citation>
    <scope>NUCLEOTIDE SEQUENCE [LARGE SCALE GENOMIC DNA]</scope>
    <source>
        <strain evidence="9">ARYD3</strain>
    </source>
</reference>
<evidence type="ECO:0000259" key="7">
    <source>
        <dbReference type="PROSITE" id="PS51201"/>
    </source>
</evidence>
<dbReference type="InterPro" id="IPR050721">
    <property type="entry name" value="Trk_Ktr_HKT_K-transport"/>
</dbReference>
<feature type="domain" description="RCK N-terminal" evidence="7">
    <location>
        <begin position="1"/>
        <end position="117"/>
    </location>
</feature>
<dbReference type="Gene3D" id="3.30.70.1450">
    <property type="entry name" value="Regulator of K+ conductance, C-terminal domain"/>
    <property type="match status" value="1"/>
</dbReference>
<sequence>MQINLVGGGKLLFHLAKKLISQGHELVIINKEEENSKYYARNLNAKVINGDATDPIILEDADTYKADILISLIQKDYENLFICQMGKIYFDVEKTAALVNNPDNETLFKQLGIEVVFNITDFLTSLIERNILIEDIKNIFTLEEGNISISQIIIPEDAQTIGTKIKNLEFPQNSMIGPILRNNNIIIPKGNTELKANDKVLILSLPDKQSEAIKLLGGKI</sequence>
<evidence type="ECO:0000259" key="8">
    <source>
        <dbReference type="PROSITE" id="PS51202"/>
    </source>
</evidence>
<dbReference type="PROSITE" id="PS51202">
    <property type="entry name" value="RCK_C"/>
    <property type="match status" value="1"/>
</dbReference>
<accession>A0A5D0MIT8</accession>
<dbReference type="InterPro" id="IPR006037">
    <property type="entry name" value="RCK_C"/>
</dbReference>
<dbReference type="InterPro" id="IPR036721">
    <property type="entry name" value="RCK_C_sf"/>
</dbReference>
<comment type="caution">
    <text evidence="9">The sequence shown here is derived from an EMBL/GenBank/DDBJ whole genome shotgun (WGS) entry which is preliminary data.</text>
</comment>
<protein>
    <recommendedName>
        <fullName evidence="1">Trk system potassium uptake protein TrkA</fullName>
    </recommendedName>
</protein>
<evidence type="ECO:0000256" key="1">
    <source>
        <dbReference type="ARBA" id="ARBA00017378"/>
    </source>
</evidence>
<dbReference type="EMBL" id="VSIX01000033">
    <property type="protein sequence ID" value="TYB31431.1"/>
    <property type="molecule type" value="Genomic_DNA"/>
</dbReference>
<dbReference type="PANTHER" id="PTHR43833:SF5">
    <property type="entry name" value="TRK SYSTEM POTASSIUM UPTAKE PROTEIN TRKA"/>
    <property type="match status" value="1"/>
</dbReference>
<keyword evidence="3" id="KW-0633">Potassium transport</keyword>
<dbReference type="Pfam" id="PF02080">
    <property type="entry name" value="TrkA_C"/>
    <property type="match status" value="1"/>
</dbReference>
<evidence type="ECO:0000256" key="6">
    <source>
        <dbReference type="ARBA" id="ARBA00023065"/>
    </source>
</evidence>
<evidence type="ECO:0000313" key="9">
    <source>
        <dbReference type="EMBL" id="TYB31431.1"/>
    </source>
</evidence>
<dbReference type="SUPFAM" id="SSF51735">
    <property type="entry name" value="NAD(P)-binding Rossmann-fold domains"/>
    <property type="match status" value="1"/>
</dbReference>
<dbReference type="SUPFAM" id="SSF116726">
    <property type="entry name" value="TrkA C-terminal domain-like"/>
    <property type="match status" value="1"/>
</dbReference>
<dbReference type="Gene3D" id="3.40.50.720">
    <property type="entry name" value="NAD(P)-binding Rossmann-like Domain"/>
    <property type="match status" value="1"/>
</dbReference>
<evidence type="ECO:0000256" key="2">
    <source>
        <dbReference type="ARBA" id="ARBA00022448"/>
    </source>
</evidence>
<dbReference type="GO" id="GO:0005886">
    <property type="term" value="C:plasma membrane"/>
    <property type="evidence" value="ECO:0007669"/>
    <property type="project" value="InterPro"/>
</dbReference>
<dbReference type="InterPro" id="IPR006036">
    <property type="entry name" value="K_uptake_TrkA"/>
</dbReference>
<evidence type="ECO:0000256" key="5">
    <source>
        <dbReference type="ARBA" id="ARBA00023027"/>
    </source>
</evidence>
<dbReference type="Pfam" id="PF02254">
    <property type="entry name" value="TrkA_N"/>
    <property type="match status" value="1"/>
</dbReference>
<evidence type="ECO:0000256" key="3">
    <source>
        <dbReference type="ARBA" id="ARBA00022538"/>
    </source>
</evidence>
<name>A0A5D0MIT8_9BACT</name>
<keyword evidence="6" id="KW-0406">Ion transport</keyword>
<feature type="domain" description="RCK C-terminal" evidence="8">
    <location>
        <begin position="137"/>
        <end position="219"/>
    </location>
</feature>
<keyword evidence="10" id="KW-1185">Reference proteome</keyword>
<dbReference type="Proteomes" id="UP000324143">
    <property type="component" value="Unassembled WGS sequence"/>
</dbReference>
<dbReference type="AlphaFoldDB" id="A0A5D0MIT8"/>
<gene>
    <name evidence="9" type="ORF">FXF47_03705</name>
</gene>
<dbReference type="GO" id="GO:0015079">
    <property type="term" value="F:potassium ion transmembrane transporter activity"/>
    <property type="evidence" value="ECO:0007669"/>
    <property type="project" value="InterPro"/>
</dbReference>
<evidence type="ECO:0000313" key="10">
    <source>
        <dbReference type="Proteomes" id="UP000324143"/>
    </source>
</evidence>
<keyword evidence="5" id="KW-0520">NAD</keyword>
<dbReference type="InterPro" id="IPR003148">
    <property type="entry name" value="RCK_N"/>
</dbReference>
<dbReference type="InterPro" id="IPR036291">
    <property type="entry name" value="NAD(P)-bd_dom_sf"/>
</dbReference>
<evidence type="ECO:0000256" key="4">
    <source>
        <dbReference type="ARBA" id="ARBA00022958"/>
    </source>
</evidence>
<keyword evidence="4" id="KW-0630">Potassium</keyword>
<organism evidence="9 10">
    <name type="scientific">Candidatus Mcinerneyibacterium aminivorans</name>
    <dbReference type="NCBI Taxonomy" id="2703815"/>
    <lineage>
        <taxon>Bacteria</taxon>
        <taxon>Candidatus Macinerneyibacteriota</taxon>
        <taxon>Candidatus Mcinerneyibacteria</taxon>
        <taxon>Candidatus Mcinerneyibacteriales</taxon>
        <taxon>Candidatus Mcinerneyibacteriaceae</taxon>
        <taxon>Candidatus Mcinerneyibacterium</taxon>
    </lineage>
</organism>